<feature type="binding site" evidence="8">
    <location>
        <position position="249"/>
    </location>
    <ligand>
        <name>NADP(+)</name>
        <dbReference type="ChEBI" id="CHEBI:58349"/>
    </ligand>
</feature>
<dbReference type="InterPro" id="IPR006151">
    <property type="entry name" value="Shikm_DH/Glu-tRNA_Rdtase"/>
</dbReference>
<keyword evidence="6 8" id="KW-0057">Aromatic amino acid biosynthesis</keyword>
<feature type="binding site" evidence="8">
    <location>
        <position position="93"/>
    </location>
    <ligand>
        <name>shikimate</name>
        <dbReference type="ChEBI" id="CHEBI:36208"/>
    </ligand>
</feature>
<accession>A0A5C5VJN7</accession>
<dbReference type="InterPro" id="IPR036291">
    <property type="entry name" value="NAD(P)-bd_dom_sf"/>
</dbReference>
<evidence type="ECO:0000313" key="12">
    <source>
        <dbReference type="EMBL" id="TWT38099.1"/>
    </source>
</evidence>
<dbReference type="AlphaFoldDB" id="A0A5C5VJN7"/>
<sequence length="283" mass="30143">MQELNFKQELTGCFGQPIAENPSQAMVEAAYRHHGLDWRYLTIEVGAAGLADAVRGARAMGFRGFNCTIPHKVAVIEHLDGLAESASVIQAVNCVVRDGDRLIGENTDGKGFLSSLGRIESPAGKRVVVFGAGGAARAICVELALAGAARVTIVNRTVAKAEVIAKTIRENTAADAVATEWQGDYRLPPETDIVVNSTSIGLFPDVDARLAIDFDTLTPSMVVADVIINPPRTHLINTAEQRGCRVIDGLGMLVEQGVVGIQLWSGVEADPGVMRRELEAIFG</sequence>
<comment type="caution">
    <text evidence="8">Lacks conserved residue(s) required for the propagation of feature annotation.</text>
</comment>
<reference evidence="12 13" key="1">
    <citation type="submission" date="2019-02" db="EMBL/GenBank/DDBJ databases">
        <title>Deep-cultivation of Planctomycetes and their phenomic and genomic characterization uncovers novel biology.</title>
        <authorList>
            <person name="Wiegand S."/>
            <person name="Jogler M."/>
            <person name="Boedeker C."/>
            <person name="Pinto D."/>
            <person name="Vollmers J."/>
            <person name="Rivas-Marin E."/>
            <person name="Kohn T."/>
            <person name="Peeters S.H."/>
            <person name="Heuer A."/>
            <person name="Rast P."/>
            <person name="Oberbeckmann S."/>
            <person name="Bunk B."/>
            <person name="Jeske O."/>
            <person name="Meyerdierks A."/>
            <person name="Storesund J.E."/>
            <person name="Kallscheuer N."/>
            <person name="Luecker S."/>
            <person name="Lage O.M."/>
            <person name="Pohl T."/>
            <person name="Merkel B.J."/>
            <person name="Hornburger P."/>
            <person name="Mueller R.-W."/>
            <person name="Bruemmer F."/>
            <person name="Labrenz M."/>
            <person name="Spormann A.M."/>
            <person name="Op Den Camp H."/>
            <person name="Overmann J."/>
            <person name="Amann R."/>
            <person name="Jetten M.S.M."/>
            <person name="Mascher T."/>
            <person name="Medema M.H."/>
            <person name="Devos D.P."/>
            <person name="Kaster A.-K."/>
            <person name="Ovreas L."/>
            <person name="Rohde M."/>
            <person name="Galperin M.Y."/>
            <person name="Jogler C."/>
        </authorList>
    </citation>
    <scope>NUCLEOTIDE SEQUENCE [LARGE SCALE GENOMIC DNA]</scope>
    <source>
        <strain evidence="12 13">KOR34</strain>
    </source>
</reference>
<comment type="caution">
    <text evidence="12">The sequence shown here is derived from an EMBL/GenBank/DDBJ whole genome shotgun (WGS) entry which is preliminary data.</text>
</comment>
<keyword evidence="5 8" id="KW-0560">Oxidoreductase</keyword>
<feature type="binding site" evidence="8">
    <location>
        <position position="256"/>
    </location>
    <ligand>
        <name>shikimate</name>
        <dbReference type="ChEBI" id="CHEBI:36208"/>
    </ligand>
</feature>
<dbReference type="OrthoDB" id="9792692at2"/>
<feature type="active site" description="Proton acceptor" evidence="8">
    <location>
        <position position="72"/>
    </location>
</feature>
<feature type="domain" description="Quinate/shikimate 5-dehydrogenase/glutamyl-tRNA reductase" evidence="9">
    <location>
        <begin position="122"/>
        <end position="199"/>
    </location>
</feature>
<evidence type="ECO:0000256" key="1">
    <source>
        <dbReference type="ARBA" id="ARBA00004871"/>
    </source>
</evidence>
<dbReference type="GO" id="GO:0005829">
    <property type="term" value="C:cytosol"/>
    <property type="evidence" value="ECO:0007669"/>
    <property type="project" value="TreeGrafter"/>
</dbReference>
<dbReference type="EMBL" id="SIHJ01000001">
    <property type="protein sequence ID" value="TWT38099.1"/>
    <property type="molecule type" value="Genomic_DNA"/>
</dbReference>
<dbReference type="Gene3D" id="3.40.50.10860">
    <property type="entry name" value="Leucine Dehydrogenase, chain A, domain 1"/>
    <property type="match status" value="1"/>
</dbReference>
<dbReference type="PANTHER" id="PTHR21089">
    <property type="entry name" value="SHIKIMATE DEHYDROGENASE"/>
    <property type="match status" value="1"/>
</dbReference>
<comment type="catalytic activity">
    <reaction evidence="7 8">
        <text>shikimate + NADP(+) = 3-dehydroshikimate + NADPH + H(+)</text>
        <dbReference type="Rhea" id="RHEA:17737"/>
        <dbReference type="ChEBI" id="CHEBI:15378"/>
        <dbReference type="ChEBI" id="CHEBI:16630"/>
        <dbReference type="ChEBI" id="CHEBI:36208"/>
        <dbReference type="ChEBI" id="CHEBI:57783"/>
        <dbReference type="ChEBI" id="CHEBI:58349"/>
        <dbReference type="EC" id="1.1.1.25"/>
    </reaction>
</comment>
<feature type="binding site" evidence="8">
    <location>
        <position position="84"/>
    </location>
    <ligand>
        <name>NADP(+)</name>
        <dbReference type="ChEBI" id="CHEBI:58349"/>
    </ligand>
</feature>
<dbReference type="InterPro" id="IPR011342">
    <property type="entry name" value="Shikimate_DH"/>
</dbReference>
<keyword evidence="4 8" id="KW-0521">NADP</keyword>
<comment type="function">
    <text evidence="8">Involved in the biosynthesis of the chorismate, which leads to the biosynthesis of aromatic amino acids. Catalyzes the reversible NADPH linked reduction of 3-dehydroshikimate (DHSA) to yield shikimate (SA).</text>
</comment>
<feature type="binding site" evidence="8">
    <location>
        <position position="68"/>
    </location>
    <ligand>
        <name>shikimate</name>
        <dbReference type="ChEBI" id="CHEBI:36208"/>
    </ligand>
</feature>
<dbReference type="Gene3D" id="3.40.50.720">
    <property type="entry name" value="NAD(P)-binding Rossmann-like Domain"/>
    <property type="match status" value="1"/>
</dbReference>
<comment type="similarity">
    <text evidence="8">Belongs to the shikimate dehydrogenase family.</text>
</comment>
<dbReference type="Pfam" id="PF08501">
    <property type="entry name" value="Shikimate_dh_N"/>
    <property type="match status" value="1"/>
</dbReference>
<dbReference type="HAMAP" id="MF_00222">
    <property type="entry name" value="Shikimate_DH_AroE"/>
    <property type="match status" value="1"/>
</dbReference>
<proteinExistence type="inferred from homology"/>
<dbReference type="GO" id="GO:0009423">
    <property type="term" value="P:chorismate biosynthetic process"/>
    <property type="evidence" value="ECO:0007669"/>
    <property type="project" value="UniProtKB-UniRule"/>
</dbReference>
<dbReference type="SUPFAM" id="SSF51735">
    <property type="entry name" value="NAD(P)-binding Rossmann-fold domains"/>
    <property type="match status" value="1"/>
</dbReference>
<evidence type="ECO:0000259" key="10">
    <source>
        <dbReference type="Pfam" id="PF08501"/>
    </source>
</evidence>
<dbReference type="InterPro" id="IPR022893">
    <property type="entry name" value="Shikimate_DH_fam"/>
</dbReference>
<dbReference type="EC" id="1.1.1.25" evidence="2 8"/>
<dbReference type="GO" id="GO:0009073">
    <property type="term" value="P:aromatic amino acid family biosynthetic process"/>
    <property type="evidence" value="ECO:0007669"/>
    <property type="project" value="UniProtKB-KW"/>
</dbReference>
<dbReference type="Proteomes" id="UP000316714">
    <property type="component" value="Unassembled WGS sequence"/>
</dbReference>
<dbReference type="PANTHER" id="PTHR21089:SF1">
    <property type="entry name" value="BIFUNCTIONAL 3-DEHYDROQUINATE DEHYDRATASE_SHIKIMATE DEHYDROGENASE, CHLOROPLASTIC"/>
    <property type="match status" value="1"/>
</dbReference>
<dbReference type="GO" id="GO:0050661">
    <property type="term" value="F:NADP binding"/>
    <property type="evidence" value="ECO:0007669"/>
    <property type="project" value="InterPro"/>
</dbReference>
<dbReference type="GO" id="GO:0004764">
    <property type="term" value="F:shikimate 3-dehydrogenase (NADP+) activity"/>
    <property type="evidence" value="ECO:0007669"/>
    <property type="project" value="UniProtKB-UniRule"/>
</dbReference>
<evidence type="ECO:0000256" key="4">
    <source>
        <dbReference type="ARBA" id="ARBA00022857"/>
    </source>
</evidence>
<comment type="subunit">
    <text evidence="8">Homodimer.</text>
</comment>
<evidence type="ECO:0000256" key="5">
    <source>
        <dbReference type="ARBA" id="ARBA00023002"/>
    </source>
</evidence>
<dbReference type="NCBIfam" id="TIGR00507">
    <property type="entry name" value="aroE"/>
    <property type="match status" value="1"/>
</dbReference>
<gene>
    <name evidence="12" type="primary">aroE_1</name>
    <name evidence="8" type="synonym">aroE</name>
    <name evidence="12" type="ORF">KOR34_30670</name>
</gene>
<dbReference type="UniPathway" id="UPA00053">
    <property type="reaction ID" value="UER00087"/>
</dbReference>
<dbReference type="Pfam" id="PF18317">
    <property type="entry name" value="SDH_C"/>
    <property type="match status" value="1"/>
</dbReference>
<dbReference type="InterPro" id="IPR041121">
    <property type="entry name" value="SDH_C"/>
</dbReference>
<evidence type="ECO:0000256" key="2">
    <source>
        <dbReference type="ARBA" id="ARBA00012962"/>
    </source>
</evidence>
<feature type="binding site" evidence="8">
    <location>
        <position position="226"/>
    </location>
    <ligand>
        <name>NADP(+)</name>
        <dbReference type="ChEBI" id="CHEBI:58349"/>
    </ligand>
</feature>
<dbReference type="RefSeq" id="WP_146565388.1">
    <property type="nucleotide sequence ID" value="NZ_SIHJ01000001.1"/>
</dbReference>
<dbReference type="Pfam" id="PF01488">
    <property type="entry name" value="Shikimate_DH"/>
    <property type="match status" value="1"/>
</dbReference>
<evidence type="ECO:0000256" key="6">
    <source>
        <dbReference type="ARBA" id="ARBA00023141"/>
    </source>
</evidence>
<evidence type="ECO:0000313" key="13">
    <source>
        <dbReference type="Proteomes" id="UP000316714"/>
    </source>
</evidence>
<dbReference type="GO" id="GO:0008652">
    <property type="term" value="P:amino acid biosynthetic process"/>
    <property type="evidence" value="ECO:0007669"/>
    <property type="project" value="UniProtKB-KW"/>
</dbReference>
<evidence type="ECO:0000256" key="8">
    <source>
        <dbReference type="HAMAP-Rule" id="MF_00222"/>
    </source>
</evidence>
<dbReference type="CDD" id="cd01065">
    <property type="entry name" value="NAD_bind_Shikimate_DH"/>
    <property type="match status" value="1"/>
</dbReference>
<feature type="binding site" evidence="8">
    <location>
        <begin position="131"/>
        <end position="135"/>
    </location>
    <ligand>
        <name>NADP(+)</name>
        <dbReference type="ChEBI" id="CHEBI:58349"/>
    </ligand>
</feature>
<comment type="pathway">
    <text evidence="1 8">Metabolic intermediate biosynthesis; chorismate biosynthesis; chorismate from D-erythrose 4-phosphate and phosphoenolpyruvate: step 4/7.</text>
</comment>
<feature type="binding site" evidence="8">
    <location>
        <begin position="155"/>
        <end position="160"/>
    </location>
    <ligand>
        <name>NADP(+)</name>
        <dbReference type="ChEBI" id="CHEBI:58349"/>
    </ligand>
</feature>
<dbReference type="GO" id="GO:0019632">
    <property type="term" value="P:shikimate metabolic process"/>
    <property type="evidence" value="ECO:0007669"/>
    <property type="project" value="InterPro"/>
</dbReference>
<evidence type="ECO:0000256" key="7">
    <source>
        <dbReference type="ARBA" id="ARBA00049442"/>
    </source>
</evidence>
<dbReference type="InterPro" id="IPR046346">
    <property type="entry name" value="Aminoacid_DH-like_N_sf"/>
</dbReference>
<feature type="domain" description="SDH C-terminal" evidence="11">
    <location>
        <begin position="249"/>
        <end position="279"/>
    </location>
</feature>
<evidence type="ECO:0000259" key="11">
    <source>
        <dbReference type="Pfam" id="PF18317"/>
    </source>
</evidence>
<evidence type="ECO:0000259" key="9">
    <source>
        <dbReference type="Pfam" id="PF01488"/>
    </source>
</evidence>
<dbReference type="InterPro" id="IPR013708">
    <property type="entry name" value="Shikimate_DH-bd_N"/>
</dbReference>
<dbReference type="SUPFAM" id="SSF53223">
    <property type="entry name" value="Aminoacid dehydrogenase-like, N-terminal domain"/>
    <property type="match status" value="1"/>
</dbReference>
<protein>
    <recommendedName>
        <fullName evidence="2 8">Shikimate dehydrogenase (NADP(+))</fullName>
        <shortName evidence="8">SDH</shortName>
        <ecNumber evidence="2 8">1.1.1.25</ecNumber>
    </recommendedName>
</protein>
<feature type="domain" description="Shikimate dehydrogenase substrate binding N-terminal" evidence="10">
    <location>
        <begin position="14"/>
        <end position="95"/>
    </location>
</feature>
<keyword evidence="3 8" id="KW-0028">Amino-acid biosynthesis</keyword>
<organism evidence="12 13">
    <name type="scientific">Posidoniimonas corsicana</name>
    <dbReference type="NCBI Taxonomy" id="1938618"/>
    <lineage>
        <taxon>Bacteria</taxon>
        <taxon>Pseudomonadati</taxon>
        <taxon>Planctomycetota</taxon>
        <taxon>Planctomycetia</taxon>
        <taxon>Pirellulales</taxon>
        <taxon>Lacipirellulaceae</taxon>
        <taxon>Posidoniimonas</taxon>
    </lineage>
</organism>
<evidence type="ECO:0000256" key="3">
    <source>
        <dbReference type="ARBA" id="ARBA00022605"/>
    </source>
</evidence>
<keyword evidence="13" id="KW-1185">Reference proteome</keyword>
<feature type="binding site" evidence="8">
    <location>
        <position position="108"/>
    </location>
    <ligand>
        <name>shikimate</name>
        <dbReference type="ChEBI" id="CHEBI:36208"/>
    </ligand>
</feature>
<name>A0A5C5VJN7_9BACT</name>